<accession>Q5CAH6</accession>
<feature type="domain" description="Retrotransposon gag" evidence="1">
    <location>
        <begin position="3"/>
        <end position="65"/>
    </location>
</feature>
<dbReference type="InterPro" id="IPR005162">
    <property type="entry name" value="Retrotrans_gag_dom"/>
</dbReference>
<evidence type="ECO:0000313" key="2">
    <source>
        <dbReference type="EMBL" id="CAI64482.1"/>
    </source>
</evidence>
<proteinExistence type="predicted"/>
<organism evidence="2">
    <name type="scientific">Oryza sativa subsp. japonica</name>
    <name type="common">Rice</name>
    <dbReference type="NCBI Taxonomy" id="39947"/>
    <lineage>
        <taxon>Eukaryota</taxon>
        <taxon>Viridiplantae</taxon>
        <taxon>Streptophyta</taxon>
        <taxon>Embryophyta</taxon>
        <taxon>Tracheophyta</taxon>
        <taxon>Spermatophyta</taxon>
        <taxon>Magnoliopsida</taxon>
        <taxon>Liliopsida</taxon>
        <taxon>Poales</taxon>
        <taxon>Poaceae</taxon>
        <taxon>BOP clade</taxon>
        <taxon>Oryzoideae</taxon>
        <taxon>Oryzeae</taxon>
        <taxon>Oryzinae</taxon>
        <taxon>Oryza</taxon>
        <taxon>Oryza sativa</taxon>
    </lineage>
</organism>
<reference evidence="2" key="1">
    <citation type="journal article" date="2002" name="Nature">
        <title>Sequence and analysis of rice chromosome 4.</title>
        <authorList>
            <person name="Feng Q."/>
            <person name="Zhang Y."/>
            <person name="Hao P."/>
            <person name="Wang S."/>
            <person name="Fu G."/>
            <person name="Huang Y."/>
            <person name="Li Y."/>
            <person name="Zhu J."/>
            <person name="Liu Y."/>
            <person name="Hu X."/>
            <person name="Jia P."/>
            <person name="Zhang Y."/>
            <person name="Zhao Q."/>
            <person name="Ying K."/>
            <person name="Yu S."/>
            <person name="Tang Y."/>
            <person name="Weng Q."/>
            <person name="Zhang L."/>
            <person name="Lu Y."/>
            <person name="Mu J."/>
            <person name="Lu Y."/>
            <person name="Zhang L.S."/>
            <person name="Yu Z."/>
            <person name="Fan D."/>
            <person name="Liu X."/>
            <person name="Lu T."/>
            <person name="Li C."/>
            <person name="Wu Y."/>
            <person name="Sun T."/>
            <person name="Lei H."/>
            <person name="Li T."/>
            <person name="Hu H."/>
            <person name="Guan J."/>
            <person name="Wu M."/>
            <person name="Zhang R."/>
            <person name="Zhou B."/>
            <person name="Chen Z."/>
            <person name="Chen L."/>
            <person name="Jin Z."/>
            <person name="Wang R."/>
            <person name="Yin H."/>
            <person name="Cai Z."/>
            <person name="Ren S."/>
            <person name="Lv G."/>
            <person name="Gu W."/>
            <person name="Zhu G."/>
            <person name="Tu Y."/>
            <person name="Jia J."/>
            <person name="Zhang Y."/>
            <person name="Chen J."/>
            <person name="Kang H."/>
            <person name="Chen X."/>
            <person name="Shao C."/>
            <person name="Sun Y."/>
            <person name="Hu Q."/>
            <person name="Zhang X."/>
            <person name="Zhang W."/>
            <person name="Wang L."/>
            <person name="Ding C."/>
            <person name="Sheng H."/>
            <person name="Gu J."/>
            <person name="Chen S."/>
            <person name="Ni L."/>
            <person name="Zhu F."/>
            <person name="Chen W."/>
            <person name="Lan L."/>
            <person name="Lai Y."/>
            <person name="Cheng Z."/>
            <person name="Gu M."/>
            <person name="Jiang J."/>
            <person name="Li J."/>
            <person name="Hong G."/>
            <person name="Xue Y."/>
            <person name="Han B."/>
        </authorList>
    </citation>
    <scope>NUCLEOTIDE SEQUENCE</scope>
</reference>
<evidence type="ECO:0000259" key="1">
    <source>
        <dbReference type="Pfam" id="PF03732"/>
    </source>
</evidence>
<name>Q5CAH6_ORYSJ</name>
<dbReference type="EMBL" id="AL731594">
    <property type="protein sequence ID" value="CAI64482.1"/>
    <property type="molecule type" value="Genomic_DNA"/>
</dbReference>
<dbReference type="AlphaFoldDB" id="Q5CAH6"/>
<protein>
    <submittedName>
        <fullName evidence="2">OSJNBa0032N05.22 protein</fullName>
    </submittedName>
</protein>
<gene>
    <name evidence="2" type="ORF">OSJNBa0032N05.22</name>
</gene>
<dbReference type="Pfam" id="PF03732">
    <property type="entry name" value="Retrotrans_gag"/>
    <property type="match status" value="1"/>
</dbReference>
<sequence length="156" mass="18214">MTIYSWEHMRDTFRAGFIGAYEEPKEVDNLYAMKQLLGETLRSFIVKFSRVRCQIKQVDDEMLIAADQESNNNLRCQLAARKFELQGTPNVNGVHVVDQKHGEYSKMEKTIPEGKTRKVQLDEHDPRKYILLGENLERHVKEEILKVVKDNMDVFA</sequence>